<organism evidence="2 3">
    <name type="scientific">Dethiosulfatibacter aminovorans DSM 17477</name>
    <dbReference type="NCBI Taxonomy" id="1121476"/>
    <lineage>
        <taxon>Bacteria</taxon>
        <taxon>Bacillati</taxon>
        <taxon>Bacillota</taxon>
        <taxon>Tissierellia</taxon>
        <taxon>Dethiosulfatibacter</taxon>
    </lineage>
</organism>
<dbReference type="PANTHER" id="PTHR36113">
    <property type="entry name" value="LYASE, PUTATIVE-RELATED-RELATED"/>
    <property type="match status" value="1"/>
</dbReference>
<accession>A0A1M6AQ96</accession>
<dbReference type="PROSITE" id="PS51819">
    <property type="entry name" value="VOC"/>
    <property type="match status" value="1"/>
</dbReference>
<dbReference type="STRING" id="1121476.SAMN02745751_00210"/>
<evidence type="ECO:0000313" key="3">
    <source>
        <dbReference type="Proteomes" id="UP000184052"/>
    </source>
</evidence>
<dbReference type="RefSeq" id="WP_073045763.1">
    <property type="nucleotide sequence ID" value="NZ_FQZL01000004.1"/>
</dbReference>
<dbReference type="Pfam" id="PF00903">
    <property type="entry name" value="Glyoxalase"/>
    <property type="match status" value="1"/>
</dbReference>
<reference evidence="2 3" key="1">
    <citation type="submission" date="2016-11" db="EMBL/GenBank/DDBJ databases">
        <authorList>
            <person name="Jaros S."/>
            <person name="Januszkiewicz K."/>
            <person name="Wedrychowicz H."/>
        </authorList>
    </citation>
    <scope>NUCLEOTIDE SEQUENCE [LARGE SCALE GENOMIC DNA]</scope>
    <source>
        <strain evidence="2 3">DSM 17477</strain>
    </source>
</reference>
<keyword evidence="3" id="KW-1185">Reference proteome</keyword>
<evidence type="ECO:0000313" key="2">
    <source>
        <dbReference type="EMBL" id="SHI38684.1"/>
    </source>
</evidence>
<dbReference type="SUPFAM" id="SSF54593">
    <property type="entry name" value="Glyoxalase/Bleomycin resistance protein/Dihydroxybiphenyl dioxygenase"/>
    <property type="match status" value="1"/>
</dbReference>
<feature type="domain" description="VOC" evidence="1">
    <location>
        <begin position="2"/>
        <end position="119"/>
    </location>
</feature>
<sequence length="120" mass="13535">MSFLWCTLHVKNLDESIKFYETFAGLSVNRRFEARPGVEIAFLGDGGTQLELIDAGDGDSYPVSDQISIGFSTDSVDDKIRELKEAGIEIYREPVQPNPHIRFFYVKDPNGISVQFAQQM</sequence>
<dbReference type="InterPro" id="IPR037523">
    <property type="entry name" value="VOC_core"/>
</dbReference>
<dbReference type="InterPro" id="IPR029068">
    <property type="entry name" value="Glyas_Bleomycin-R_OHBP_Dase"/>
</dbReference>
<evidence type="ECO:0000259" key="1">
    <source>
        <dbReference type="PROSITE" id="PS51819"/>
    </source>
</evidence>
<name>A0A1M6AQ96_9FIRM</name>
<dbReference type="CDD" id="cd06587">
    <property type="entry name" value="VOC"/>
    <property type="match status" value="1"/>
</dbReference>
<gene>
    <name evidence="2" type="ORF">SAMN02745751_00210</name>
</gene>
<keyword evidence="2" id="KW-0456">Lyase</keyword>
<dbReference type="AlphaFoldDB" id="A0A1M6AQ96"/>
<dbReference type="EMBL" id="FQZL01000004">
    <property type="protein sequence ID" value="SHI38684.1"/>
    <property type="molecule type" value="Genomic_DNA"/>
</dbReference>
<dbReference type="Gene3D" id="3.10.180.10">
    <property type="entry name" value="2,3-Dihydroxybiphenyl 1,2-Dioxygenase, domain 1"/>
    <property type="match status" value="1"/>
</dbReference>
<dbReference type="Proteomes" id="UP000184052">
    <property type="component" value="Unassembled WGS sequence"/>
</dbReference>
<dbReference type="OrthoDB" id="192739at2"/>
<proteinExistence type="predicted"/>
<dbReference type="InterPro" id="IPR051332">
    <property type="entry name" value="Fosfomycin_Res_Enzymes"/>
</dbReference>
<protein>
    <submittedName>
        <fullName evidence="2">Lactoylglutathione lyase</fullName>
    </submittedName>
</protein>
<dbReference type="InterPro" id="IPR004360">
    <property type="entry name" value="Glyas_Fos-R_dOase_dom"/>
</dbReference>
<dbReference type="PANTHER" id="PTHR36113:SF3">
    <property type="entry name" value="SLL5075 PROTEIN"/>
    <property type="match status" value="1"/>
</dbReference>
<dbReference type="GO" id="GO:0016829">
    <property type="term" value="F:lyase activity"/>
    <property type="evidence" value="ECO:0007669"/>
    <property type="project" value="UniProtKB-KW"/>
</dbReference>